<dbReference type="EC" id="2.4.1.327" evidence="7"/>
<evidence type="ECO:0000256" key="1">
    <source>
        <dbReference type="ARBA" id="ARBA00006962"/>
    </source>
</evidence>
<gene>
    <name evidence="7" type="ORF">IW256_004665</name>
</gene>
<dbReference type="Pfam" id="PF06722">
    <property type="entry name" value="EryCIII-like_C"/>
    <property type="match status" value="1"/>
</dbReference>
<dbReference type="Proteomes" id="UP000614047">
    <property type="component" value="Unassembled WGS sequence"/>
</dbReference>
<feature type="domain" description="Erythromycin biosynthesis protein CIII-like N-terminal" evidence="6">
    <location>
        <begin position="90"/>
        <end position="279"/>
    </location>
</feature>
<dbReference type="Gene3D" id="3.40.50.2000">
    <property type="entry name" value="Glycogen Phosphorylase B"/>
    <property type="match status" value="2"/>
</dbReference>
<comment type="similarity">
    <text evidence="1">Belongs to the glycosyltransferase 28 family.</text>
</comment>
<keyword evidence="2 7" id="KW-0328">Glycosyltransferase</keyword>
<feature type="domain" description="Erythromycin biosynthesis protein CIII-like C-terminal" evidence="5">
    <location>
        <begin position="296"/>
        <end position="440"/>
    </location>
</feature>
<evidence type="ECO:0000259" key="5">
    <source>
        <dbReference type="Pfam" id="PF06722"/>
    </source>
</evidence>
<sequence length="451" mass="50185">MRILFTTVTEKAHLYAQVPLAWALRTAGHEVRVVASPDQAEEITRTGLTAVPIGADRSAKMAEADRVRKEAWERQQEVFAEEERHGAGRDADHRAGEWQDTLDISELRPERLTYEHMHGVLTVWMTGFQGLFTESMLDDLVGFARYWRPDLVIWDPLTFGGPVAARACGAAHARLLFGMDLLGFLRQNYRAELERRPAALREDPLEEWLGWVLHHFGCGPFDEETVVGQWTIDPMPGVMRLPVDLRYVPVRHVPYNGPATVPGWLREPPKRPRVCLTLGLSEREMLGSSSAPLADLLEAVSELDVEVVATLNDDQLARIEHVPGNVRTAGFVPLNELLPTCSAIIHHGGFGTLQSALVHGVPQVIAPDRQLDNRRKTERMEQSGAALYVRDADRLSATTVRDMLTRVLEEPSFAANAARLRTELLGRPTPAGLVPVLERLTAEHRPAGAVP</sequence>
<comment type="caution">
    <text evidence="7">The sequence shown here is derived from an EMBL/GenBank/DDBJ whole genome shotgun (WGS) entry which is preliminary data.</text>
</comment>
<dbReference type="NCBIfam" id="TIGR04516">
    <property type="entry name" value="glycosyl_450act"/>
    <property type="match status" value="1"/>
</dbReference>
<name>A0A931DM65_9ACTN</name>
<proteinExistence type="inferred from homology"/>
<evidence type="ECO:0000259" key="6">
    <source>
        <dbReference type="Pfam" id="PF21036"/>
    </source>
</evidence>
<organism evidence="7 8">
    <name type="scientific">Actinomadura viridis</name>
    <dbReference type="NCBI Taxonomy" id="58110"/>
    <lineage>
        <taxon>Bacteria</taxon>
        <taxon>Bacillati</taxon>
        <taxon>Actinomycetota</taxon>
        <taxon>Actinomycetes</taxon>
        <taxon>Streptosporangiales</taxon>
        <taxon>Thermomonosporaceae</taxon>
        <taxon>Actinomadura</taxon>
    </lineage>
</organism>
<dbReference type="AlphaFoldDB" id="A0A931DM65"/>
<reference evidence="7" key="1">
    <citation type="submission" date="2020-11" db="EMBL/GenBank/DDBJ databases">
        <title>Sequencing the genomes of 1000 actinobacteria strains.</title>
        <authorList>
            <person name="Klenk H.-P."/>
        </authorList>
    </citation>
    <scope>NUCLEOTIDE SEQUENCE</scope>
    <source>
        <strain evidence="7">DSM 43175</strain>
    </source>
</reference>
<evidence type="ECO:0000256" key="4">
    <source>
        <dbReference type="ARBA" id="ARBA00023194"/>
    </source>
</evidence>
<dbReference type="Pfam" id="PF21036">
    <property type="entry name" value="EryCIII-like_N"/>
    <property type="match status" value="2"/>
</dbReference>
<dbReference type="GO" id="GO:0017000">
    <property type="term" value="P:antibiotic biosynthetic process"/>
    <property type="evidence" value="ECO:0007669"/>
    <property type="project" value="UniProtKB-KW"/>
</dbReference>
<evidence type="ECO:0000256" key="2">
    <source>
        <dbReference type="ARBA" id="ARBA00022676"/>
    </source>
</evidence>
<keyword evidence="3 7" id="KW-0808">Transferase</keyword>
<dbReference type="EMBL" id="JADOUA010000001">
    <property type="protein sequence ID" value="MBG6090552.1"/>
    <property type="molecule type" value="Genomic_DNA"/>
</dbReference>
<dbReference type="InterPro" id="IPR050426">
    <property type="entry name" value="Glycosyltransferase_28"/>
</dbReference>
<evidence type="ECO:0000313" key="8">
    <source>
        <dbReference type="Proteomes" id="UP000614047"/>
    </source>
</evidence>
<feature type="domain" description="Erythromycin biosynthesis protein CIII-like N-terminal" evidence="6">
    <location>
        <begin position="22"/>
        <end position="83"/>
    </location>
</feature>
<evidence type="ECO:0000256" key="3">
    <source>
        <dbReference type="ARBA" id="ARBA00022679"/>
    </source>
</evidence>
<evidence type="ECO:0000313" key="7">
    <source>
        <dbReference type="EMBL" id="MBG6090552.1"/>
    </source>
</evidence>
<dbReference type="InterPro" id="IPR048284">
    <property type="entry name" value="EryCIII-like_N"/>
</dbReference>
<dbReference type="RefSeq" id="WP_197013000.1">
    <property type="nucleotide sequence ID" value="NZ_BAABES010000011.1"/>
</dbReference>
<accession>A0A931DM65</accession>
<dbReference type="InterPro" id="IPR030953">
    <property type="entry name" value="Glycosyl_450act"/>
</dbReference>
<dbReference type="SUPFAM" id="SSF53756">
    <property type="entry name" value="UDP-Glycosyltransferase/glycogen phosphorylase"/>
    <property type="match status" value="1"/>
</dbReference>
<dbReference type="InterPro" id="IPR010610">
    <property type="entry name" value="EryCIII-like_C"/>
</dbReference>
<dbReference type="InterPro" id="IPR002213">
    <property type="entry name" value="UDP_glucos_trans"/>
</dbReference>
<protein>
    <submittedName>
        <fullName evidence="7">L-2-deoxyfucosyltransferase</fullName>
        <ecNumber evidence="7">2.4.1.327</ecNumber>
    </submittedName>
</protein>
<keyword evidence="8" id="KW-1185">Reference proteome</keyword>
<keyword evidence="4" id="KW-0045">Antibiotic biosynthesis</keyword>
<dbReference type="PANTHER" id="PTHR48050:SF13">
    <property type="entry name" value="STEROL 3-BETA-GLUCOSYLTRANSFERASE UGT80A2"/>
    <property type="match status" value="1"/>
</dbReference>
<dbReference type="PANTHER" id="PTHR48050">
    <property type="entry name" value="STEROL 3-BETA-GLUCOSYLTRANSFERASE"/>
    <property type="match status" value="1"/>
</dbReference>
<dbReference type="GO" id="GO:0016758">
    <property type="term" value="F:hexosyltransferase activity"/>
    <property type="evidence" value="ECO:0007669"/>
    <property type="project" value="UniProtKB-ARBA"/>
</dbReference>
<dbReference type="CDD" id="cd03784">
    <property type="entry name" value="GT1_Gtf-like"/>
    <property type="match status" value="1"/>
</dbReference>
<dbReference type="GO" id="GO:0008194">
    <property type="term" value="F:UDP-glycosyltransferase activity"/>
    <property type="evidence" value="ECO:0007669"/>
    <property type="project" value="InterPro"/>
</dbReference>
<dbReference type="FunFam" id="3.40.50.2000:FF:000072">
    <property type="entry name" value="Glycosyl transferase"/>
    <property type="match status" value="1"/>
</dbReference>